<proteinExistence type="predicted"/>
<feature type="non-terminal residue" evidence="1">
    <location>
        <position position="93"/>
    </location>
</feature>
<sequence>KETDPLTNNVESVLNVKTSTNTLENSTNPLNVLLNSSQNHVTSSTDLHQNSYSEMEYETEQKTTMAEKNLVSGHDISKIRSIPTAIINALSTS</sequence>
<feature type="non-terminal residue" evidence="1">
    <location>
        <position position="1"/>
    </location>
</feature>
<dbReference type="AlphaFoldDB" id="A0A0B7C1W9"/>
<protein>
    <submittedName>
        <fullName evidence="1">Uncharacterized protein</fullName>
    </submittedName>
</protein>
<name>A0A0B7C1W9_9EUPU</name>
<dbReference type="EMBL" id="HACG01052331">
    <property type="protein sequence ID" value="CEK99202.1"/>
    <property type="molecule type" value="Transcribed_RNA"/>
</dbReference>
<organism evidence="1">
    <name type="scientific">Arion vulgaris</name>
    <dbReference type="NCBI Taxonomy" id="1028688"/>
    <lineage>
        <taxon>Eukaryota</taxon>
        <taxon>Metazoa</taxon>
        <taxon>Spiralia</taxon>
        <taxon>Lophotrochozoa</taxon>
        <taxon>Mollusca</taxon>
        <taxon>Gastropoda</taxon>
        <taxon>Heterobranchia</taxon>
        <taxon>Euthyneura</taxon>
        <taxon>Panpulmonata</taxon>
        <taxon>Eupulmonata</taxon>
        <taxon>Stylommatophora</taxon>
        <taxon>Helicina</taxon>
        <taxon>Arionoidea</taxon>
        <taxon>Arionidae</taxon>
        <taxon>Arion</taxon>
    </lineage>
</organism>
<accession>A0A0B7C1W9</accession>
<reference evidence="1" key="1">
    <citation type="submission" date="2014-12" db="EMBL/GenBank/DDBJ databases">
        <title>Insight into the proteome of Arion vulgaris.</title>
        <authorList>
            <person name="Aradska J."/>
            <person name="Bulat T."/>
            <person name="Smidak R."/>
            <person name="Sarate P."/>
            <person name="Gangsoo J."/>
            <person name="Sialana F."/>
            <person name="Bilban M."/>
            <person name="Lubec G."/>
        </authorList>
    </citation>
    <scope>NUCLEOTIDE SEQUENCE</scope>
    <source>
        <tissue evidence="1">Skin</tissue>
    </source>
</reference>
<gene>
    <name evidence="1" type="primary">ORF220684</name>
</gene>
<evidence type="ECO:0000313" key="1">
    <source>
        <dbReference type="EMBL" id="CEK99202.1"/>
    </source>
</evidence>